<comment type="similarity">
    <text evidence="1">Belongs to the glycosyl hydrolase 1 family.</text>
</comment>
<dbReference type="GO" id="GO:0004553">
    <property type="term" value="F:hydrolase activity, hydrolyzing O-glycosyl compounds"/>
    <property type="evidence" value="ECO:0007669"/>
    <property type="project" value="InterPro"/>
</dbReference>
<evidence type="ECO:0000256" key="3">
    <source>
        <dbReference type="SAM" id="MobiDB-lite"/>
    </source>
</evidence>
<dbReference type="GO" id="GO:0005975">
    <property type="term" value="P:carbohydrate metabolic process"/>
    <property type="evidence" value="ECO:0007669"/>
    <property type="project" value="InterPro"/>
</dbReference>
<name>A0A2K3N8R8_TRIPR</name>
<keyword evidence="2" id="KW-0378">Hydrolase</keyword>
<dbReference type="ExpressionAtlas" id="A0A2K3N8R8">
    <property type="expression patterns" value="baseline"/>
</dbReference>
<organism evidence="5 6">
    <name type="scientific">Trifolium pratense</name>
    <name type="common">Red clover</name>
    <dbReference type="NCBI Taxonomy" id="57577"/>
    <lineage>
        <taxon>Eukaryota</taxon>
        <taxon>Viridiplantae</taxon>
        <taxon>Streptophyta</taxon>
        <taxon>Embryophyta</taxon>
        <taxon>Tracheophyta</taxon>
        <taxon>Spermatophyta</taxon>
        <taxon>Magnoliopsida</taxon>
        <taxon>eudicotyledons</taxon>
        <taxon>Gunneridae</taxon>
        <taxon>Pentapetalae</taxon>
        <taxon>rosids</taxon>
        <taxon>fabids</taxon>
        <taxon>Fabales</taxon>
        <taxon>Fabaceae</taxon>
        <taxon>Papilionoideae</taxon>
        <taxon>50 kb inversion clade</taxon>
        <taxon>NPAAA clade</taxon>
        <taxon>Hologalegina</taxon>
        <taxon>IRL clade</taxon>
        <taxon>Trifolieae</taxon>
        <taxon>Trifolium</taxon>
    </lineage>
</organism>
<dbReference type="PROSITE" id="PS00653">
    <property type="entry name" value="GLYCOSYL_HYDROL_F1_2"/>
    <property type="match status" value="1"/>
</dbReference>
<dbReference type="InterPro" id="IPR017853">
    <property type="entry name" value="GH"/>
</dbReference>
<accession>A0A2K3N8R8</accession>
<protein>
    <submittedName>
        <fullName evidence="5">Beta-glucosidase 24-like protein</fullName>
    </submittedName>
</protein>
<dbReference type="InterPro" id="IPR033132">
    <property type="entry name" value="GH_1_N_CS"/>
</dbReference>
<comment type="caution">
    <text evidence="5">The sequence shown here is derived from an EMBL/GenBank/DDBJ whole genome shotgun (WGS) entry which is preliminary data.</text>
</comment>
<dbReference type="InterPro" id="IPR001360">
    <property type="entry name" value="Glyco_hydro_1"/>
</dbReference>
<keyword evidence="4" id="KW-0732">Signal</keyword>
<sequence>MDFIVTMFVLFVVSSFTVTSTNAVETVEKVEVSNLKASNVLDIGILKRDDFPDDFIFGAGSSAYQVEGAANQGGKGPSIWDTYANDHAG</sequence>
<evidence type="ECO:0000313" key="6">
    <source>
        <dbReference type="Proteomes" id="UP000236291"/>
    </source>
</evidence>
<evidence type="ECO:0000256" key="2">
    <source>
        <dbReference type="ARBA" id="ARBA00022801"/>
    </source>
</evidence>
<evidence type="ECO:0000256" key="4">
    <source>
        <dbReference type="SAM" id="SignalP"/>
    </source>
</evidence>
<evidence type="ECO:0000256" key="1">
    <source>
        <dbReference type="ARBA" id="ARBA00010838"/>
    </source>
</evidence>
<feature type="signal peptide" evidence="4">
    <location>
        <begin position="1"/>
        <end position="23"/>
    </location>
</feature>
<dbReference type="Gene3D" id="3.20.20.80">
    <property type="entry name" value="Glycosidases"/>
    <property type="match status" value="1"/>
</dbReference>
<feature type="region of interest" description="Disordered" evidence="3">
    <location>
        <begin position="68"/>
        <end position="89"/>
    </location>
</feature>
<dbReference type="AlphaFoldDB" id="A0A2K3N8R8"/>
<reference evidence="5 6" key="1">
    <citation type="journal article" date="2014" name="Am. J. Bot.">
        <title>Genome assembly and annotation for red clover (Trifolium pratense; Fabaceae).</title>
        <authorList>
            <person name="Istvanek J."/>
            <person name="Jaros M."/>
            <person name="Krenek A."/>
            <person name="Repkova J."/>
        </authorList>
    </citation>
    <scope>NUCLEOTIDE SEQUENCE [LARGE SCALE GENOMIC DNA]</scope>
    <source>
        <strain evidence="6">cv. Tatra</strain>
        <tissue evidence="5">Young leaves</tissue>
    </source>
</reference>
<dbReference type="Pfam" id="PF00232">
    <property type="entry name" value="Glyco_hydro_1"/>
    <property type="match status" value="1"/>
</dbReference>
<dbReference type="EMBL" id="ASHM01017747">
    <property type="protein sequence ID" value="PNX99428.1"/>
    <property type="molecule type" value="Genomic_DNA"/>
</dbReference>
<proteinExistence type="inferred from homology"/>
<gene>
    <name evidence="5" type="ORF">L195_g022693</name>
</gene>
<dbReference type="Proteomes" id="UP000236291">
    <property type="component" value="Unassembled WGS sequence"/>
</dbReference>
<dbReference type="STRING" id="57577.A0A2K3N8R8"/>
<feature type="chain" id="PRO_5014386072" evidence="4">
    <location>
        <begin position="24"/>
        <end position="89"/>
    </location>
</feature>
<evidence type="ECO:0000313" key="5">
    <source>
        <dbReference type="EMBL" id="PNX99428.1"/>
    </source>
</evidence>
<reference evidence="5 6" key="2">
    <citation type="journal article" date="2017" name="Front. Plant Sci.">
        <title>Gene Classification and Mining of Molecular Markers Useful in Red Clover (Trifolium pratense) Breeding.</title>
        <authorList>
            <person name="Istvanek J."/>
            <person name="Dluhosova J."/>
            <person name="Dluhos P."/>
            <person name="Patkova L."/>
            <person name="Nedelnik J."/>
            <person name="Repkova J."/>
        </authorList>
    </citation>
    <scope>NUCLEOTIDE SEQUENCE [LARGE SCALE GENOMIC DNA]</scope>
    <source>
        <strain evidence="6">cv. Tatra</strain>
        <tissue evidence="5">Young leaves</tissue>
    </source>
</reference>
<dbReference type="SUPFAM" id="SSF51445">
    <property type="entry name" value="(Trans)glycosidases"/>
    <property type="match status" value="1"/>
</dbReference>